<protein>
    <submittedName>
        <fullName evidence="1">N-acyl homoserine lactonase family protein</fullName>
    </submittedName>
</protein>
<sequence length="266" mass="30609">MKLYVLRTGYLETDKNNVVACSTIGTRQQPVVESKWIKLPVMAFLIETDEGYILFDTGCHADAMNGHWPTWLQNVYPLHQTEKEKLENQIKLCGIAPTDIQTVVLSHLHMDHAGNIHQFTHADVYVPKEDFIEAQLNVRKCPDVNRHGAYIKSEMDVSVKEYHFVDEDFELAPGVEVIRLPGHTPGLLGLVVHLKGGTVILPQDCLYLQENYEPTPKGSGIMYDNMAYFKSIEKVRRLQKKYNARILYAHDYEFYKTVKCTPDYYE</sequence>
<evidence type="ECO:0000313" key="1">
    <source>
        <dbReference type="EMBL" id="TGY96437.1"/>
    </source>
</evidence>
<evidence type="ECO:0000313" key="2">
    <source>
        <dbReference type="Proteomes" id="UP000304953"/>
    </source>
</evidence>
<keyword evidence="2" id="KW-1185">Reference proteome</keyword>
<proteinExistence type="predicted"/>
<comment type="caution">
    <text evidence="1">The sequence shown here is derived from an EMBL/GenBank/DDBJ whole genome shotgun (WGS) entry which is preliminary data.</text>
</comment>
<name>A0AC61RXG3_9FIRM</name>
<dbReference type="EMBL" id="SRYA01000016">
    <property type="protein sequence ID" value="TGY96437.1"/>
    <property type="molecule type" value="Genomic_DNA"/>
</dbReference>
<organism evidence="1 2">
    <name type="scientific">Petralouisia muris</name>
    <dbReference type="NCBI Taxonomy" id="3032872"/>
    <lineage>
        <taxon>Bacteria</taxon>
        <taxon>Bacillati</taxon>
        <taxon>Bacillota</taxon>
        <taxon>Clostridia</taxon>
        <taxon>Lachnospirales</taxon>
        <taxon>Lachnospiraceae</taxon>
        <taxon>Petralouisia</taxon>
    </lineage>
</organism>
<gene>
    <name evidence="1" type="ORF">E5329_09550</name>
</gene>
<accession>A0AC61RXG3</accession>
<dbReference type="Proteomes" id="UP000304953">
    <property type="component" value="Unassembled WGS sequence"/>
</dbReference>
<reference evidence="1" key="1">
    <citation type="submission" date="2019-04" db="EMBL/GenBank/DDBJ databases">
        <title>Microbes associate with the intestines of laboratory mice.</title>
        <authorList>
            <person name="Navarre W."/>
            <person name="Wong E."/>
            <person name="Huang K."/>
            <person name="Tropini C."/>
            <person name="Ng K."/>
            <person name="Yu B."/>
        </authorList>
    </citation>
    <scope>NUCLEOTIDE SEQUENCE</scope>
    <source>
        <strain evidence="1">NM01_1-7b</strain>
    </source>
</reference>